<evidence type="ECO:0000256" key="2">
    <source>
        <dbReference type="ARBA" id="ARBA00023118"/>
    </source>
</evidence>
<dbReference type="GO" id="GO:0051607">
    <property type="term" value="P:defense response to virus"/>
    <property type="evidence" value="ECO:0007669"/>
    <property type="project" value="UniProtKB-KW"/>
</dbReference>
<feature type="domain" description="GGDEF" evidence="3">
    <location>
        <begin position="363"/>
        <end position="500"/>
    </location>
</feature>
<dbReference type="Gene3D" id="3.30.70.270">
    <property type="match status" value="1"/>
</dbReference>
<dbReference type="InterPro" id="IPR054767">
    <property type="entry name" value="Cas10-Cmr2_palm2"/>
</dbReference>
<dbReference type="InterPro" id="IPR000160">
    <property type="entry name" value="GGDEF_dom"/>
</dbReference>
<dbReference type="InterPro" id="IPR013407">
    <property type="entry name" value="CRISPR-assoc_prot_Cmr2"/>
</dbReference>
<dbReference type="Pfam" id="PF22335">
    <property type="entry name" value="Cas10-Cmr2_palm2"/>
    <property type="match status" value="1"/>
</dbReference>
<sequence>MTEILDVSIGPVQQFVAQSRRTGDLWGSSYLLAYLSAHAIKAALDRNGKIIKPVVKGDRLYDWVCGEREGEPPAIGSVPNHFTVKVEAPAAEVAEACIRAVNGAWRRICNAVWQRAFAPEVMAGWDGPAIWRRQVETFWDISWVAGEAGTDPAELAEKRSRRKQWAARLLAPEQGTKCTMMYDYQELSGLVRATKKEERKAQDVFWERVRERLPRGTLRPDERLCAIAAVKRLFPLVAEKAVGWRLDPNKYPSTVDLALKPWLARINQTAPEEALVFRKHIREASADQALRVGRKATTGVLEDLDPNYLYEDSLQDAELCPLKDQATIGEDADKKRRQYWAEQLNRLQATPGPSGIAAGTPPNAYAILLADGDQLGTLAARLSAKEIGTALQKFTQGVEETVANHGGQAIYAGGDDVLAMLPVPKALACAAALAEAYRAAFSAVCNKEGVDLKINPTLSAAVVFAHLRQPITMALDEAHRCLDDVAKNRNGRNSLAVSVAKRGGTRALWVSTWQRLRADGSCEGAVALIQELAVALGAADGQTDRRGELSTSLVYRLRQTLTVLCAGATWHPGDWVDLPEGTDLHGFLYAEIVRGFTIRGEDVDQNSAGYLTDLIVRCLAPAPAQTETAAPQKVGLDGLMTACFLAFPEFQEVAP</sequence>
<dbReference type="NCBIfam" id="TIGR02577">
    <property type="entry name" value="cas_TM1794_Cmr2"/>
    <property type="match status" value="1"/>
</dbReference>
<dbReference type="AlphaFoldDB" id="A0A8J7Q798"/>
<accession>A0A8J7Q798</accession>
<dbReference type="Proteomes" id="UP000664417">
    <property type="component" value="Unassembled WGS sequence"/>
</dbReference>
<evidence type="ECO:0000313" key="4">
    <source>
        <dbReference type="EMBL" id="MBO1318079.1"/>
    </source>
</evidence>
<evidence type="ECO:0000259" key="3">
    <source>
        <dbReference type="PROSITE" id="PS50887"/>
    </source>
</evidence>
<dbReference type="InterPro" id="IPR024615">
    <property type="entry name" value="CRISPR-assoc_Cmr2_N"/>
</dbReference>
<keyword evidence="5" id="KW-1185">Reference proteome</keyword>
<keyword evidence="2" id="KW-0051">Antiviral defense</keyword>
<dbReference type="RefSeq" id="WP_207857663.1">
    <property type="nucleotide sequence ID" value="NZ_JAFREP010000004.1"/>
</dbReference>
<comment type="caution">
    <text evidence="4">The sequence shown here is derived from an EMBL/GenBank/DDBJ whole genome shotgun (WGS) entry which is preliminary data.</text>
</comment>
<dbReference type="GO" id="GO:0000166">
    <property type="term" value="F:nucleotide binding"/>
    <property type="evidence" value="ECO:0007669"/>
    <property type="project" value="UniProtKB-KW"/>
</dbReference>
<name>A0A8J7Q798_9BACT</name>
<protein>
    <submittedName>
        <fullName evidence="4">Type III-B CRISPR-associated protein Cas10/Cmr2</fullName>
    </submittedName>
</protein>
<evidence type="ECO:0000256" key="1">
    <source>
        <dbReference type="ARBA" id="ARBA00022741"/>
    </source>
</evidence>
<dbReference type="Gene3D" id="3.30.70.2220">
    <property type="entry name" value="CRISPR-Cas system, Cmr2 subunit, D1 domain, cysteine cluster"/>
    <property type="match status" value="1"/>
</dbReference>
<dbReference type="InterPro" id="IPR038242">
    <property type="entry name" value="Cmr2_N"/>
</dbReference>
<dbReference type="PROSITE" id="PS50887">
    <property type="entry name" value="GGDEF"/>
    <property type="match status" value="1"/>
</dbReference>
<dbReference type="EMBL" id="JAFREP010000004">
    <property type="protein sequence ID" value="MBO1318079.1"/>
    <property type="molecule type" value="Genomic_DNA"/>
</dbReference>
<gene>
    <name evidence="4" type="primary">cas10</name>
    <name evidence="4" type="ORF">J3U88_06355</name>
</gene>
<dbReference type="Pfam" id="PF12469">
    <property type="entry name" value="Cmr2_N"/>
    <property type="match status" value="1"/>
</dbReference>
<dbReference type="InterPro" id="IPR043128">
    <property type="entry name" value="Rev_trsase/Diguanyl_cyclase"/>
</dbReference>
<keyword evidence="1" id="KW-0547">Nucleotide-binding</keyword>
<evidence type="ECO:0000313" key="5">
    <source>
        <dbReference type="Proteomes" id="UP000664417"/>
    </source>
</evidence>
<proteinExistence type="predicted"/>
<organism evidence="4 5">
    <name type="scientific">Acanthopleuribacter pedis</name>
    <dbReference type="NCBI Taxonomy" id="442870"/>
    <lineage>
        <taxon>Bacteria</taxon>
        <taxon>Pseudomonadati</taxon>
        <taxon>Acidobacteriota</taxon>
        <taxon>Holophagae</taxon>
        <taxon>Acanthopleuribacterales</taxon>
        <taxon>Acanthopleuribacteraceae</taxon>
        <taxon>Acanthopleuribacter</taxon>
    </lineage>
</organism>
<reference evidence="4" key="1">
    <citation type="submission" date="2021-03" db="EMBL/GenBank/DDBJ databases">
        <authorList>
            <person name="Wang G."/>
        </authorList>
    </citation>
    <scope>NUCLEOTIDE SEQUENCE</scope>
    <source>
        <strain evidence="4">KCTC 12899</strain>
    </source>
</reference>